<dbReference type="EMBL" id="BNCP01000039">
    <property type="protein sequence ID" value="GIL87310.1"/>
    <property type="molecule type" value="Genomic_DNA"/>
</dbReference>
<comment type="caution">
    <text evidence="3">The sequence shown here is derived from an EMBL/GenBank/DDBJ whole genome shotgun (WGS) entry which is preliminary data.</text>
</comment>
<accession>A0A8J4CS00</accession>
<dbReference type="Gene3D" id="3.80.10.10">
    <property type="entry name" value="Ribonuclease Inhibitor"/>
    <property type="match status" value="1"/>
</dbReference>
<organism evidence="3 4">
    <name type="scientific">Volvox reticuliferus</name>
    <dbReference type="NCBI Taxonomy" id="1737510"/>
    <lineage>
        <taxon>Eukaryota</taxon>
        <taxon>Viridiplantae</taxon>
        <taxon>Chlorophyta</taxon>
        <taxon>core chlorophytes</taxon>
        <taxon>Chlorophyceae</taxon>
        <taxon>CS clade</taxon>
        <taxon>Chlamydomonadales</taxon>
        <taxon>Volvocaceae</taxon>
        <taxon>Volvox</taxon>
    </lineage>
</organism>
<sequence length="124" mass="13420">MWLSYSVIIYFLWLLSGYSSALNASDIYARFYLMQLWSQTGGPAWSAGAQWGASTNPCDWSGVSCCLNNASAPYTLSYTIPGHDGAPNLQLPCWQESALMALTLAGFNLKGELPPSVGQMGLEV</sequence>
<evidence type="ECO:0000256" key="1">
    <source>
        <dbReference type="ARBA" id="ARBA00004430"/>
    </source>
</evidence>
<dbReference type="InterPro" id="IPR032675">
    <property type="entry name" value="LRR_dom_sf"/>
</dbReference>
<feature type="chain" id="PRO_5035240749" description="Leucine-rich repeat-containing N-terminal plant-type domain-containing protein" evidence="2">
    <location>
        <begin position="22"/>
        <end position="124"/>
    </location>
</feature>
<dbReference type="GO" id="GO:0005930">
    <property type="term" value="C:axoneme"/>
    <property type="evidence" value="ECO:0007669"/>
    <property type="project" value="UniProtKB-SubCell"/>
</dbReference>
<evidence type="ECO:0008006" key="5">
    <source>
        <dbReference type="Google" id="ProtNLM"/>
    </source>
</evidence>
<comment type="subcellular location">
    <subcellularLocation>
        <location evidence="1">Cytoplasm</location>
        <location evidence="1">Cytoskeleton</location>
        <location evidence="1">Cilium axoneme</location>
    </subcellularLocation>
</comment>
<feature type="signal peptide" evidence="2">
    <location>
        <begin position="1"/>
        <end position="21"/>
    </location>
</feature>
<keyword evidence="2" id="KW-0732">Signal</keyword>
<keyword evidence="4" id="KW-1185">Reference proteome</keyword>
<evidence type="ECO:0000256" key="2">
    <source>
        <dbReference type="SAM" id="SignalP"/>
    </source>
</evidence>
<protein>
    <recommendedName>
        <fullName evidence="5">Leucine-rich repeat-containing N-terminal plant-type domain-containing protein</fullName>
    </recommendedName>
</protein>
<evidence type="ECO:0000313" key="3">
    <source>
        <dbReference type="EMBL" id="GIL87310.1"/>
    </source>
</evidence>
<dbReference type="AlphaFoldDB" id="A0A8J4CS00"/>
<gene>
    <name evidence="3" type="ORF">Vretifemale_15370</name>
</gene>
<name>A0A8J4CS00_9CHLO</name>
<proteinExistence type="predicted"/>
<evidence type="ECO:0000313" key="4">
    <source>
        <dbReference type="Proteomes" id="UP000747110"/>
    </source>
</evidence>
<feature type="non-terminal residue" evidence="3">
    <location>
        <position position="1"/>
    </location>
</feature>
<dbReference type="Proteomes" id="UP000747110">
    <property type="component" value="Unassembled WGS sequence"/>
</dbReference>
<reference evidence="3" key="1">
    <citation type="journal article" date="2021" name="Proc. Natl. Acad. Sci. U.S.A.">
        <title>Three genomes in the algal genus Volvox reveal the fate of a haploid sex-determining region after a transition to homothallism.</title>
        <authorList>
            <person name="Yamamoto K."/>
            <person name="Hamaji T."/>
            <person name="Kawai-Toyooka H."/>
            <person name="Matsuzaki R."/>
            <person name="Takahashi F."/>
            <person name="Nishimura Y."/>
            <person name="Kawachi M."/>
            <person name="Noguchi H."/>
            <person name="Minakuchi Y."/>
            <person name="Umen J.G."/>
            <person name="Toyoda A."/>
            <person name="Nozaki H."/>
        </authorList>
    </citation>
    <scope>NUCLEOTIDE SEQUENCE</scope>
    <source>
        <strain evidence="3">NIES-3786</strain>
    </source>
</reference>